<dbReference type="CDD" id="cd06533">
    <property type="entry name" value="Glyco_transf_WecG_TagA"/>
    <property type="match status" value="1"/>
</dbReference>
<comment type="caution">
    <text evidence="3">The sequence shown here is derived from an EMBL/GenBank/DDBJ whole genome shotgun (WGS) entry which is preliminary data.</text>
</comment>
<dbReference type="AlphaFoldDB" id="A0A7C3ZJV6"/>
<keyword evidence="1" id="KW-0328">Glycosyltransferase</keyword>
<gene>
    <name evidence="3" type="ORF">ENR15_02645</name>
</gene>
<accession>A0A7C3ZJV6</accession>
<keyword evidence="2 3" id="KW-0808">Transferase</keyword>
<reference evidence="3" key="1">
    <citation type="journal article" date="2020" name="mSystems">
        <title>Genome- and Community-Level Interaction Insights into Carbon Utilization and Element Cycling Functions of Hydrothermarchaeota in Hydrothermal Sediment.</title>
        <authorList>
            <person name="Zhou Z."/>
            <person name="Liu Y."/>
            <person name="Xu W."/>
            <person name="Pan J."/>
            <person name="Luo Z.H."/>
            <person name="Li M."/>
        </authorList>
    </citation>
    <scope>NUCLEOTIDE SEQUENCE [LARGE SCALE GENOMIC DNA]</scope>
    <source>
        <strain evidence="3">SpSt-374</strain>
    </source>
</reference>
<dbReference type="PANTHER" id="PTHR34136">
    <property type="match status" value="1"/>
</dbReference>
<evidence type="ECO:0000256" key="2">
    <source>
        <dbReference type="ARBA" id="ARBA00022679"/>
    </source>
</evidence>
<name>A0A7C3ZJV6_9CYAN</name>
<dbReference type="InterPro" id="IPR004629">
    <property type="entry name" value="WecG_TagA_CpsF"/>
</dbReference>
<dbReference type="GO" id="GO:0016758">
    <property type="term" value="F:hexosyltransferase activity"/>
    <property type="evidence" value="ECO:0007669"/>
    <property type="project" value="TreeGrafter"/>
</dbReference>
<sequence>MLTVHQPVERVLGVPVHLWDDYVGELHDRLRRGEGAHVVTLNSEMTMQALDSPPGNGSLAEAIAEADLVIPDGAGVVFYFWLRGKRVFRCPGIELAEKVLQLAGSAGAKWPVFFYGGAPGVAAAASEVWQQRCPGLVFAGIEHGYLSPEEEPKLLETLKQLQPRIILVGLGVPRQELWIRRHRHLCPQAIWIGVGGSFDIWAGRKTRAPQWMQRLHMEWAYRLYQEPHRWRRMLALPHFAYLSVVTLRNKPGL</sequence>
<proteinExistence type="predicted"/>
<dbReference type="NCBIfam" id="TIGR00696">
    <property type="entry name" value="wecG_tagA_cpsF"/>
    <property type="match status" value="1"/>
</dbReference>
<dbReference type="Pfam" id="PF03808">
    <property type="entry name" value="Glyco_tran_WecG"/>
    <property type="match status" value="1"/>
</dbReference>
<organism evidence="3">
    <name type="scientific">Planktothricoides sp. SpSt-374</name>
    <dbReference type="NCBI Taxonomy" id="2282167"/>
    <lineage>
        <taxon>Bacteria</taxon>
        <taxon>Bacillati</taxon>
        <taxon>Cyanobacteriota</taxon>
        <taxon>Cyanophyceae</taxon>
        <taxon>Oscillatoriophycideae</taxon>
        <taxon>Oscillatoriales</taxon>
        <taxon>Oscillatoriaceae</taxon>
        <taxon>Planktothricoides</taxon>
    </lineage>
</organism>
<evidence type="ECO:0000256" key="1">
    <source>
        <dbReference type="ARBA" id="ARBA00022676"/>
    </source>
</evidence>
<dbReference type="PANTHER" id="PTHR34136:SF1">
    <property type="entry name" value="UDP-N-ACETYL-D-MANNOSAMINURONIC ACID TRANSFERASE"/>
    <property type="match status" value="1"/>
</dbReference>
<dbReference type="EMBL" id="DSPX01000022">
    <property type="protein sequence ID" value="HGF99580.1"/>
    <property type="molecule type" value="Genomic_DNA"/>
</dbReference>
<protein>
    <submittedName>
        <fullName evidence="3">Glycosyltransferase</fullName>
    </submittedName>
</protein>
<evidence type="ECO:0000313" key="3">
    <source>
        <dbReference type="EMBL" id="HGF99580.1"/>
    </source>
</evidence>